<gene>
    <name evidence="1" type="ORF">ENF32_03445</name>
</gene>
<evidence type="ECO:0000313" key="1">
    <source>
        <dbReference type="EMBL" id="HDD53106.1"/>
    </source>
</evidence>
<sequence>MQSNSVASLRIKAS</sequence>
<proteinExistence type="predicted"/>
<accession>A0A7C0Y8J8</accession>
<name>A0A7C0Y8J8_9BACT</name>
<protein>
    <submittedName>
        <fullName evidence="1">Uncharacterized protein</fullName>
    </submittedName>
</protein>
<comment type="caution">
    <text evidence="1">The sequence shown here is derived from an EMBL/GenBank/DDBJ whole genome shotgun (WGS) entry which is preliminary data.</text>
</comment>
<reference evidence="1" key="1">
    <citation type="journal article" date="2020" name="mSystems">
        <title>Genome- and Community-Level Interaction Insights into Carbon Utilization and Element Cycling Functions of Hydrothermarchaeota in Hydrothermal Sediment.</title>
        <authorList>
            <person name="Zhou Z."/>
            <person name="Liu Y."/>
            <person name="Xu W."/>
            <person name="Pan J."/>
            <person name="Luo Z.H."/>
            <person name="Li M."/>
        </authorList>
    </citation>
    <scope>NUCLEOTIDE SEQUENCE [LARGE SCALE GENOMIC DNA]</scope>
    <source>
        <strain evidence="1">HyVt-115</strain>
    </source>
</reference>
<dbReference type="EMBL" id="DQWS01000130">
    <property type="protein sequence ID" value="HDD53106.1"/>
    <property type="molecule type" value="Genomic_DNA"/>
</dbReference>
<organism evidence="1">
    <name type="scientific">Thermosulfidibacter takaii</name>
    <dbReference type="NCBI Taxonomy" id="412593"/>
    <lineage>
        <taxon>Bacteria</taxon>
        <taxon>Pseudomonadati</taxon>
        <taxon>Thermosulfidibacterota</taxon>
        <taxon>Thermosulfidibacteria</taxon>
        <taxon>Thermosulfidibacterales</taxon>
        <taxon>Thermosulfidibacteraceae</taxon>
    </lineage>
</organism>
<dbReference type="Proteomes" id="UP000885690">
    <property type="component" value="Unassembled WGS sequence"/>
</dbReference>